<dbReference type="EMBL" id="MSGO01000009">
    <property type="protein sequence ID" value="OLL15484.1"/>
    <property type="molecule type" value="Genomic_DNA"/>
</dbReference>
<sequence>MTISLKPLDAVDREEFIADLQEAFEHFVGDARASFIDTSLLEDGTVNPAAPPILPREDIEESLSRSEAQALRIIEDGTAVGGVILTVKGDRGEIEILAINASAHGRGIGARAWTAIEEAYPDVREWELVTPYFEVRNIHFYVNKCGFHIVEFFNEHHPAPCAPGMDKDLSFRFVKYVGLPE</sequence>
<dbReference type="Pfam" id="PF00583">
    <property type="entry name" value="Acetyltransf_1"/>
    <property type="match status" value="1"/>
</dbReference>
<dbReference type="CDD" id="cd04301">
    <property type="entry name" value="NAT_SF"/>
    <property type="match status" value="1"/>
</dbReference>
<dbReference type="GO" id="GO:0016747">
    <property type="term" value="F:acyltransferase activity, transferring groups other than amino-acyl groups"/>
    <property type="evidence" value="ECO:0007669"/>
    <property type="project" value="InterPro"/>
</dbReference>
<dbReference type="Gene3D" id="3.40.630.30">
    <property type="match status" value="1"/>
</dbReference>
<evidence type="ECO:0000313" key="2">
    <source>
        <dbReference type="EMBL" id="OLL15484.1"/>
    </source>
</evidence>
<evidence type="ECO:0000313" key="3">
    <source>
        <dbReference type="Proteomes" id="UP000185736"/>
    </source>
</evidence>
<dbReference type="InterPro" id="IPR000182">
    <property type="entry name" value="GNAT_dom"/>
</dbReference>
<dbReference type="Proteomes" id="UP000185736">
    <property type="component" value="Unassembled WGS sequence"/>
</dbReference>
<comment type="caution">
    <text evidence="2">The sequence shown here is derived from an EMBL/GenBank/DDBJ whole genome shotgun (WGS) entry which is preliminary data.</text>
</comment>
<dbReference type="SUPFAM" id="SSF55729">
    <property type="entry name" value="Acyl-CoA N-acyltransferases (Nat)"/>
    <property type="match status" value="1"/>
</dbReference>
<protein>
    <submittedName>
        <fullName evidence="2">GNAT family N-acetyltransferase</fullName>
    </submittedName>
</protein>
<dbReference type="AlphaFoldDB" id="A0A1Q8I2Z9"/>
<name>A0A1Q8I2Z9_9ACTO</name>
<gene>
    <name evidence="2" type="ORF">BKH32_02870</name>
</gene>
<organism evidence="2 3">
    <name type="scientific">Actinomyces oris</name>
    <dbReference type="NCBI Taxonomy" id="544580"/>
    <lineage>
        <taxon>Bacteria</taxon>
        <taxon>Bacillati</taxon>
        <taxon>Actinomycetota</taxon>
        <taxon>Actinomycetes</taxon>
        <taxon>Actinomycetales</taxon>
        <taxon>Actinomycetaceae</taxon>
        <taxon>Actinomyces</taxon>
    </lineage>
</organism>
<feature type="domain" description="N-acetyltransferase" evidence="1">
    <location>
        <begin position="3"/>
        <end position="170"/>
    </location>
</feature>
<keyword evidence="2" id="KW-0808">Transferase</keyword>
<dbReference type="RefSeq" id="WP_075248539.1">
    <property type="nucleotide sequence ID" value="NZ_MSGO01000009.1"/>
</dbReference>
<dbReference type="InterPro" id="IPR016181">
    <property type="entry name" value="Acyl_CoA_acyltransferase"/>
</dbReference>
<reference evidence="2 3" key="1">
    <citation type="submission" date="2016-12" db="EMBL/GenBank/DDBJ databases">
        <title>Genomic comparison of strains in the 'Actinomyces naeslundii' group.</title>
        <authorList>
            <person name="Mughal S.R."/>
            <person name="Do T."/>
            <person name="Gilbert S.C."/>
            <person name="Witherden E.A."/>
            <person name="Didelot X."/>
            <person name="Beighton D."/>
        </authorList>
    </citation>
    <scope>NUCLEOTIDE SEQUENCE [LARGE SCALE GENOMIC DNA]</scope>
    <source>
        <strain evidence="2 3">S64C</strain>
    </source>
</reference>
<accession>A0A1Q8I2Z9</accession>
<dbReference type="PROSITE" id="PS51186">
    <property type="entry name" value="GNAT"/>
    <property type="match status" value="1"/>
</dbReference>
<evidence type="ECO:0000259" key="1">
    <source>
        <dbReference type="PROSITE" id="PS51186"/>
    </source>
</evidence>
<proteinExistence type="predicted"/>